<feature type="region of interest" description="Disordered" evidence="1">
    <location>
        <begin position="223"/>
        <end position="243"/>
    </location>
</feature>
<name>A0A830G9W2_9EURY</name>
<reference evidence="2 3" key="1">
    <citation type="journal article" date="2019" name="Int. J. Syst. Evol. Microbiol.">
        <title>The Global Catalogue of Microorganisms (GCM) 10K type strain sequencing project: providing services to taxonomists for standard genome sequencing and annotation.</title>
        <authorList>
            <consortium name="The Broad Institute Genomics Platform"/>
            <consortium name="The Broad Institute Genome Sequencing Center for Infectious Disease"/>
            <person name="Wu L."/>
            <person name="Ma J."/>
        </authorList>
    </citation>
    <scope>NUCLEOTIDE SEQUENCE [LARGE SCALE GENOMIC DNA]</scope>
    <source>
        <strain evidence="2 3">JCM 16331</strain>
    </source>
</reference>
<dbReference type="Pfam" id="PF23426">
    <property type="entry name" value="DUF7114"/>
    <property type="match status" value="1"/>
</dbReference>
<evidence type="ECO:0000256" key="1">
    <source>
        <dbReference type="SAM" id="MobiDB-lite"/>
    </source>
</evidence>
<feature type="compositionally biased region" description="Basic and acidic residues" evidence="1">
    <location>
        <begin position="234"/>
        <end position="243"/>
    </location>
</feature>
<sequence length="243" mass="25597">MDVRRASVLSKGLCRSPGYVEPMEEAEQARAAAREAVRDVEPSDLQRAMADRLAQCSVVPGALVFLAANATPGHTGDRLAERAAGVQLVYEGLVLTRDLVETVPWTGDETDTPADLDVLAADVLVAKGFRLLARTEAADAAVRTVREFGRERTDVQAGRESTTRSLEASVFDLAVVAGASAVGADVPLGLRQYAVGLADSWGERPLGSPAEVLPERPADVMARVAGPSAPESDDAVRPSATDH</sequence>
<gene>
    <name evidence="2" type="ORF">GCM10009021_10900</name>
</gene>
<comment type="caution">
    <text evidence="2">The sequence shown here is derived from an EMBL/GenBank/DDBJ whole genome shotgun (WGS) entry which is preliminary data.</text>
</comment>
<dbReference type="AlphaFoldDB" id="A0A830G9W2"/>
<evidence type="ECO:0000313" key="2">
    <source>
        <dbReference type="EMBL" id="GGN12637.1"/>
    </source>
</evidence>
<organism evidence="2 3">
    <name type="scientific">Halarchaeum nitratireducens</name>
    <dbReference type="NCBI Taxonomy" id="489913"/>
    <lineage>
        <taxon>Archaea</taxon>
        <taxon>Methanobacteriati</taxon>
        <taxon>Methanobacteriota</taxon>
        <taxon>Stenosarchaea group</taxon>
        <taxon>Halobacteria</taxon>
        <taxon>Halobacteriales</taxon>
        <taxon>Halobacteriaceae</taxon>
    </lineage>
</organism>
<protein>
    <submittedName>
        <fullName evidence="2">Uncharacterized protein</fullName>
    </submittedName>
</protein>
<keyword evidence="3" id="KW-1185">Reference proteome</keyword>
<evidence type="ECO:0000313" key="3">
    <source>
        <dbReference type="Proteomes" id="UP000608850"/>
    </source>
</evidence>
<dbReference type="Proteomes" id="UP000608850">
    <property type="component" value="Unassembled WGS sequence"/>
</dbReference>
<accession>A0A830G9W2</accession>
<dbReference type="EMBL" id="BMOQ01000003">
    <property type="protein sequence ID" value="GGN12637.1"/>
    <property type="molecule type" value="Genomic_DNA"/>
</dbReference>
<dbReference type="InterPro" id="IPR055538">
    <property type="entry name" value="DUF7114"/>
</dbReference>
<proteinExistence type="predicted"/>